<protein>
    <submittedName>
        <fullName evidence="12">ABC transporter ATP-binding protein</fullName>
    </submittedName>
</protein>
<dbReference type="PROSITE" id="PS00211">
    <property type="entry name" value="ABC_TRANSPORTER_1"/>
    <property type="match status" value="2"/>
</dbReference>
<evidence type="ECO:0000256" key="3">
    <source>
        <dbReference type="ARBA" id="ARBA00022448"/>
    </source>
</evidence>
<evidence type="ECO:0000313" key="13">
    <source>
        <dbReference type="Proteomes" id="UP000432089"/>
    </source>
</evidence>
<comment type="subcellular location">
    <subcellularLocation>
        <location evidence="1">Cell membrane</location>
        <topology evidence="1">Peripheral membrane protein</topology>
    </subcellularLocation>
</comment>
<dbReference type="InterPro" id="IPR017871">
    <property type="entry name" value="ABC_transporter-like_CS"/>
</dbReference>
<evidence type="ECO:0000256" key="5">
    <source>
        <dbReference type="ARBA" id="ARBA00022597"/>
    </source>
</evidence>
<keyword evidence="7" id="KW-0547">Nucleotide-binding</keyword>
<dbReference type="GO" id="GO:0016887">
    <property type="term" value="F:ATP hydrolysis activity"/>
    <property type="evidence" value="ECO:0007669"/>
    <property type="project" value="InterPro"/>
</dbReference>
<gene>
    <name evidence="12" type="ORF">F6X38_13120</name>
</gene>
<dbReference type="RefSeq" id="WP_150970281.1">
    <property type="nucleotide sequence ID" value="NZ_VZDO01000010.1"/>
</dbReference>
<dbReference type="CDD" id="cd03216">
    <property type="entry name" value="ABC_Carb_Monos_I"/>
    <property type="match status" value="1"/>
</dbReference>
<dbReference type="AlphaFoldDB" id="A0A7V7TW95"/>
<feature type="domain" description="ABC transporter" evidence="11">
    <location>
        <begin position="253"/>
        <end position="498"/>
    </location>
</feature>
<evidence type="ECO:0000256" key="6">
    <source>
        <dbReference type="ARBA" id="ARBA00022737"/>
    </source>
</evidence>
<organism evidence="12 13">
    <name type="scientific">Plantimonas leprariae</name>
    <dbReference type="NCBI Taxonomy" id="2615207"/>
    <lineage>
        <taxon>Bacteria</taxon>
        <taxon>Pseudomonadati</taxon>
        <taxon>Pseudomonadota</taxon>
        <taxon>Alphaproteobacteria</taxon>
        <taxon>Hyphomicrobiales</taxon>
        <taxon>Aurantimonadaceae</taxon>
        <taxon>Plantimonas</taxon>
    </lineage>
</organism>
<evidence type="ECO:0000256" key="2">
    <source>
        <dbReference type="ARBA" id="ARBA00005417"/>
    </source>
</evidence>
<evidence type="ECO:0000259" key="11">
    <source>
        <dbReference type="PROSITE" id="PS50893"/>
    </source>
</evidence>
<keyword evidence="13" id="KW-1185">Reference proteome</keyword>
<evidence type="ECO:0000256" key="10">
    <source>
        <dbReference type="ARBA" id="ARBA00023136"/>
    </source>
</evidence>
<dbReference type="Pfam" id="PF00005">
    <property type="entry name" value="ABC_tran"/>
    <property type="match status" value="2"/>
</dbReference>
<evidence type="ECO:0000256" key="7">
    <source>
        <dbReference type="ARBA" id="ARBA00022741"/>
    </source>
</evidence>
<keyword evidence="5" id="KW-0762">Sugar transport</keyword>
<keyword evidence="10" id="KW-0472">Membrane</keyword>
<comment type="caution">
    <text evidence="12">The sequence shown here is derived from an EMBL/GenBank/DDBJ whole genome shotgun (WGS) entry which is preliminary data.</text>
</comment>
<dbReference type="InterPro" id="IPR003593">
    <property type="entry name" value="AAA+_ATPase"/>
</dbReference>
<dbReference type="PANTHER" id="PTHR43790:SF4">
    <property type="entry name" value="GUANOSINE IMPORT ATP-BINDING PROTEIN NUPO"/>
    <property type="match status" value="1"/>
</dbReference>
<evidence type="ECO:0000256" key="8">
    <source>
        <dbReference type="ARBA" id="ARBA00022840"/>
    </source>
</evidence>
<evidence type="ECO:0000313" key="12">
    <source>
        <dbReference type="EMBL" id="KAB0679276.1"/>
    </source>
</evidence>
<dbReference type="InterPro" id="IPR003439">
    <property type="entry name" value="ABC_transporter-like_ATP-bd"/>
</dbReference>
<feature type="domain" description="ABC transporter" evidence="11">
    <location>
        <begin position="5"/>
        <end position="236"/>
    </location>
</feature>
<dbReference type="EMBL" id="VZDO01000010">
    <property type="protein sequence ID" value="KAB0679276.1"/>
    <property type="molecule type" value="Genomic_DNA"/>
</dbReference>
<dbReference type="FunFam" id="3.40.50.300:FF:000127">
    <property type="entry name" value="Ribose import ATP-binding protein RbsA"/>
    <property type="match status" value="1"/>
</dbReference>
<dbReference type="InterPro" id="IPR027417">
    <property type="entry name" value="P-loop_NTPase"/>
</dbReference>
<dbReference type="PANTHER" id="PTHR43790">
    <property type="entry name" value="CARBOHYDRATE TRANSPORT ATP-BINDING PROTEIN MG119-RELATED"/>
    <property type="match status" value="1"/>
</dbReference>
<keyword evidence="6" id="KW-0677">Repeat</keyword>
<keyword evidence="9" id="KW-1278">Translocase</keyword>
<dbReference type="InterPro" id="IPR050107">
    <property type="entry name" value="ABC_carbohydrate_import_ATPase"/>
</dbReference>
<keyword evidence="3" id="KW-0813">Transport</keyword>
<comment type="similarity">
    <text evidence="2">Belongs to the ABC transporter superfamily.</text>
</comment>
<dbReference type="Proteomes" id="UP000432089">
    <property type="component" value="Unassembled WGS sequence"/>
</dbReference>
<proteinExistence type="inferred from homology"/>
<dbReference type="GO" id="GO:0005524">
    <property type="term" value="F:ATP binding"/>
    <property type="evidence" value="ECO:0007669"/>
    <property type="project" value="UniProtKB-KW"/>
</dbReference>
<dbReference type="CDD" id="cd03215">
    <property type="entry name" value="ABC_Carb_Monos_II"/>
    <property type="match status" value="1"/>
</dbReference>
<evidence type="ECO:0000256" key="4">
    <source>
        <dbReference type="ARBA" id="ARBA00022475"/>
    </source>
</evidence>
<reference evidence="12 13" key="1">
    <citation type="submission" date="2019-09" db="EMBL/GenBank/DDBJ databases">
        <title>YIM 132180 draft genome.</title>
        <authorList>
            <person name="Zhang K."/>
        </authorList>
    </citation>
    <scope>NUCLEOTIDE SEQUENCE [LARGE SCALE GENOMIC DNA]</scope>
    <source>
        <strain evidence="12 13">YIM 132180</strain>
    </source>
</reference>
<dbReference type="Gene3D" id="3.40.50.300">
    <property type="entry name" value="P-loop containing nucleotide triphosphate hydrolases"/>
    <property type="match status" value="2"/>
</dbReference>
<evidence type="ECO:0000256" key="9">
    <source>
        <dbReference type="ARBA" id="ARBA00022967"/>
    </source>
</evidence>
<name>A0A7V7TW95_9HYPH</name>
<keyword evidence="4" id="KW-1003">Cell membrane</keyword>
<evidence type="ECO:0000256" key="1">
    <source>
        <dbReference type="ARBA" id="ARBA00004202"/>
    </source>
</evidence>
<dbReference type="SUPFAM" id="SSF52540">
    <property type="entry name" value="P-loop containing nucleoside triphosphate hydrolases"/>
    <property type="match status" value="2"/>
</dbReference>
<dbReference type="GO" id="GO:0005886">
    <property type="term" value="C:plasma membrane"/>
    <property type="evidence" value="ECO:0007669"/>
    <property type="project" value="UniProtKB-SubCell"/>
</dbReference>
<sequence length="518" mass="54615">MAPRLQLSGITKRFPGVVANDAVSFAVGPGEIHALIGENGAGKSTLVKVIYGVQRADEGEIRWEGEPVALRSPREARRLGIGMVFQHFSLFEAMTVLENVALGLDHPPPRRELEREVRAVLETYGLALDPYRLVHTLSVGERQRIEILRALLGRPKLLVMDEPTSVLTPQEVEKLFETLRQLAREGCSILYISHKLGEIKALCSAATILRGGRVVGTCDPAAETPRRMAELMIGGSLKDLSNKRAGASGADRFAVSELVVPGEPPFGTSLRDIGFRVRAGEILGIAGVAGNGQNELVAALSGERVGTSGRIAIDGEDIGRLSVAERRRRGLCVVPEERNGHAAVPAMTLAENAVLSARGRKGLAAGGIVRSGAARRFAAEVIGRFSVKATGPQALGGSLSGGNLQKFIMGREIEQAPSVLVVSQPTWGVDAGAAGFIRQAMIDLAARGAAIVIVSQDLDELLELADRISVLNEGRLSRAVDVRGASIEEIGLLMGGVHGAGPGEAVPVPSVPHVLGAA</sequence>
<keyword evidence="8 12" id="KW-0067">ATP-binding</keyword>
<accession>A0A7V7TW95</accession>
<dbReference type="SMART" id="SM00382">
    <property type="entry name" value="AAA"/>
    <property type="match status" value="1"/>
</dbReference>
<dbReference type="PROSITE" id="PS50893">
    <property type="entry name" value="ABC_TRANSPORTER_2"/>
    <property type="match status" value="2"/>
</dbReference>